<dbReference type="RefSeq" id="WP_173878532.1">
    <property type="nucleotide sequence ID" value="NZ_JAAIMT010000003.1"/>
</dbReference>
<sequence length="129" mass="13880">MTAGNASESIRQAVKEAVREVNQRTMGKAFRVSNAMRNSAIEVLTNPSPSAPGNPPGVRSGFLRRAWKTGVRMNGGNSYSGISVTAYADSMASYAGYLQDGTKKMAARPFVDPILDDVEPEVDSIFSEF</sequence>
<evidence type="ECO:0000313" key="2">
    <source>
        <dbReference type="Proteomes" id="UP001297422"/>
    </source>
</evidence>
<dbReference type="Proteomes" id="UP001297422">
    <property type="component" value="Unassembled WGS sequence"/>
</dbReference>
<organism evidence="1 2">
    <name type="scientific">Mediterraneibacter gnavus</name>
    <name type="common">Ruminococcus gnavus</name>
    <dbReference type="NCBI Taxonomy" id="33038"/>
    <lineage>
        <taxon>Bacteria</taxon>
        <taxon>Bacillati</taxon>
        <taxon>Bacillota</taxon>
        <taxon>Clostridia</taxon>
        <taxon>Lachnospirales</taxon>
        <taxon>Lachnospiraceae</taxon>
        <taxon>Mediterraneibacter</taxon>
    </lineage>
</organism>
<proteinExistence type="predicted"/>
<accession>A0AAJ1AUV9</accession>
<comment type="caution">
    <text evidence="1">The sequence shown here is derived from an EMBL/GenBank/DDBJ whole genome shotgun (WGS) entry which is preliminary data.</text>
</comment>
<gene>
    <name evidence="1" type="ORF">LIQ10_03175</name>
</gene>
<protein>
    <recommendedName>
        <fullName evidence="3">HK97 gp10 family phage protein</fullName>
    </recommendedName>
</protein>
<dbReference type="AlphaFoldDB" id="A0AAJ1AUV9"/>
<evidence type="ECO:0008006" key="3">
    <source>
        <dbReference type="Google" id="ProtNLM"/>
    </source>
</evidence>
<reference evidence="1" key="1">
    <citation type="submission" date="2021-10" db="EMBL/GenBank/DDBJ databases">
        <title>Collection of gut derived symbiotic bacterial strains cultured from healthy donors.</title>
        <authorList>
            <person name="Lin H."/>
            <person name="Littmann E."/>
            <person name="Claire K."/>
            <person name="Pamer E."/>
        </authorList>
    </citation>
    <scope>NUCLEOTIDE SEQUENCE</scope>
    <source>
        <strain evidence="1">MSK.23.4</strain>
    </source>
</reference>
<name>A0AAJ1AUV9_MEDGN</name>
<dbReference type="EMBL" id="JAJBNC010000004">
    <property type="protein sequence ID" value="MCB5492746.1"/>
    <property type="molecule type" value="Genomic_DNA"/>
</dbReference>
<evidence type="ECO:0000313" key="1">
    <source>
        <dbReference type="EMBL" id="MCB5492746.1"/>
    </source>
</evidence>